<organism evidence="2 3">
    <name type="scientific">Kitasatospora cinereorecta</name>
    <dbReference type="NCBI Taxonomy" id="285560"/>
    <lineage>
        <taxon>Bacteria</taxon>
        <taxon>Bacillati</taxon>
        <taxon>Actinomycetota</taxon>
        <taxon>Actinomycetes</taxon>
        <taxon>Kitasatosporales</taxon>
        <taxon>Streptomycetaceae</taxon>
        <taxon>Kitasatospora</taxon>
    </lineage>
</organism>
<evidence type="ECO:0000259" key="1">
    <source>
        <dbReference type="Pfam" id="PF13302"/>
    </source>
</evidence>
<dbReference type="InterPro" id="IPR000182">
    <property type="entry name" value="GNAT_dom"/>
</dbReference>
<reference evidence="3" key="1">
    <citation type="journal article" date="2019" name="Int. J. Syst. Evol. Microbiol.">
        <title>The Global Catalogue of Microorganisms (GCM) 10K type strain sequencing project: providing services to taxonomists for standard genome sequencing and annotation.</title>
        <authorList>
            <consortium name="The Broad Institute Genomics Platform"/>
            <consortium name="The Broad Institute Genome Sequencing Center for Infectious Disease"/>
            <person name="Wu L."/>
            <person name="Ma J."/>
        </authorList>
    </citation>
    <scope>NUCLEOTIDE SEQUENCE [LARGE SCALE GENOMIC DNA]</scope>
    <source>
        <strain evidence="3">CGMCC 4.1622</strain>
    </source>
</reference>
<comment type="caution">
    <text evidence="2">The sequence shown here is derived from an EMBL/GenBank/DDBJ whole genome shotgun (WGS) entry which is preliminary data.</text>
</comment>
<dbReference type="PANTHER" id="PTHR43441:SF10">
    <property type="entry name" value="ACETYLTRANSFERASE"/>
    <property type="match status" value="1"/>
</dbReference>
<dbReference type="InterPro" id="IPR051908">
    <property type="entry name" value="Ribosomal_N-acetyltransferase"/>
</dbReference>
<gene>
    <name evidence="2" type="ORF">ACFPZF_12965</name>
</gene>
<dbReference type="EMBL" id="JBHSOC010000018">
    <property type="protein sequence ID" value="MFC5642255.1"/>
    <property type="molecule type" value="Genomic_DNA"/>
</dbReference>
<dbReference type="InterPro" id="IPR016181">
    <property type="entry name" value="Acyl_CoA_acyltransferase"/>
</dbReference>
<dbReference type="Gene3D" id="3.40.630.30">
    <property type="match status" value="1"/>
</dbReference>
<sequence length="188" mass="20465">MNKITTRLTAAATPTAPALVLRPWTEADAIHLVDLYQDAALRRWTSAGIDDLTDAEQWVLTQQRGWEAADRRSFAVLESPDGRAEGRLVGHVVVKGVLPGSESAEVGYWTAAYARGQAVAPRALEATAEWAFGTFADAGLLHLELLHQVDNTASCRVADKCRFPLASTLPAAPPDFPHDGHLHIRTHR</sequence>
<dbReference type="GO" id="GO:0016746">
    <property type="term" value="F:acyltransferase activity"/>
    <property type="evidence" value="ECO:0007669"/>
    <property type="project" value="UniProtKB-KW"/>
</dbReference>
<dbReference type="Proteomes" id="UP001596066">
    <property type="component" value="Unassembled WGS sequence"/>
</dbReference>
<feature type="domain" description="N-acetyltransferase" evidence="1">
    <location>
        <begin position="19"/>
        <end position="163"/>
    </location>
</feature>
<keyword evidence="2" id="KW-0808">Transferase</keyword>
<dbReference type="Pfam" id="PF13302">
    <property type="entry name" value="Acetyltransf_3"/>
    <property type="match status" value="1"/>
</dbReference>
<evidence type="ECO:0000313" key="3">
    <source>
        <dbReference type="Proteomes" id="UP001596066"/>
    </source>
</evidence>
<proteinExistence type="predicted"/>
<keyword evidence="2" id="KW-0012">Acyltransferase</keyword>
<dbReference type="EC" id="2.3.-.-" evidence="2"/>
<protein>
    <submittedName>
        <fullName evidence="2">GNAT family N-acetyltransferase</fullName>
        <ecNumber evidence="2">2.3.-.-</ecNumber>
    </submittedName>
</protein>
<dbReference type="PANTHER" id="PTHR43441">
    <property type="entry name" value="RIBOSOMAL-PROTEIN-SERINE ACETYLTRANSFERASE"/>
    <property type="match status" value="1"/>
</dbReference>
<name>A0ABW0V8Q3_9ACTN</name>
<dbReference type="SUPFAM" id="SSF55729">
    <property type="entry name" value="Acyl-CoA N-acyltransferases (Nat)"/>
    <property type="match status" value="1"/>
</dbReference>
<evidence type="ECO:0000313" key="2">
    <source>
        <dbReference type="EMBL" id="MFC5642255.1"/>
    </source>
</evidence>
<dbReference type="RefSeq" id="WP_346143680.1">
    <property type="nucleotide sequence ID" value="NZ_BAAAUA010000014.1"/>
</dbReference>
<keyword evidence="3" id="KW-1185">Reference proteome</keyword>
<accession>A0ABW0V8Q3</accession>